<comment type="caution">
    <text evidence="1">The sequence shown here is derived from an EMBL/GenBank/DDBJ whole genome shotgun (WGS) entry which is preliminary data.</text>
</comment>
<gene>
    <name evidence="1" type="ORF">TRSC58_02790</name>
</gene>
<keyword evidence="2" id="KW-1185">Reference proteome</keyword>
<dbReference type="Proteomes" id="UP000031737">
    <property type="component" value="Unassembled WGS sequence"/>
</dbReference>
<evidence type="ECO:0000313" key="1">
    <source>
        <dbReference type="EMBL" id="ESL09487.1"/>
    </source>
</evidence>
<accession>A0A061J854</accession>
<dbReference type="EMBL" id="AUPL01002790">
    <property type="protein sequence ID" value="ESL09487.1"/>
    <property type="molecule type" value="Genomic_DNA"/>
</dbReference>
<dbReference type="VEuPathDB" id="TriTrypDB:TRSC58_02790"/>
<sequence>MELLGVVVQQLIEEVGANRHRLPYPGGSNQKTTPHVRCASRWRGKHSFQITLDDLPHPMHLNVNVAVGNKYCIVQRVRP</sequence>
<reference evidence="1 2" key="1">
    <citation type="submission" date="2013-07" db="EMBL/GenBank/DDBJ databases">
        <authorList>
            <person name="Stoco P.H."/>
            <person name="Wagner G."/>
            <person name="Gerber A."/>
            <person name="Zaha A."/>
            <person name="Thompson C."/>
            <person name="Bartholomeu D.C."/>
            <person name="Luckemeyer D.D."/>
            <person name="Bahia D."/>
            <person name="Loreto E."/>
            <person name="Prestes E.B."/>
            <person name="Lima F.M."/>
            <person name="Rodrigues-Luiz G."/>
            <person name="Vallejo G.A."/>
            <person name="Filho J.F."/>
            <person name="Monteiro K.M."/>
            <person name="Tyler K.M."/>
            <person name="de Almeida L.G."/>
            <person name="Ortiz M.F."/>
            <person name="Siervo M.A."/>
            <person name="de Moraes M.H."/>
            <person name="Cunha O.L."/>
            <person name="Mendonca-Neto R."/>
            <person name="Silva R."/>
            <person name="Teixeira S.M."/>
            <person name="Murta S.M."/>
            <person name="Sincero T.C."/>
            <person name="Mendes T.A."/>
            <person name="Urmenyi T.P."/>
            <person name="Silva V.G."/>
            <person name="da Rocha W.D."/>
            <person name="Andersson B."/>
            <person name="Romanha A.J."/>
            <person name="Steindel M."/>
            <person name="de Vasconcelos A.T."/>
            <person name="Grisard E.C."/>
        </authorList>
    </citation>
    <scope>NUCLEOTIDE SEQUENCE [LARGE SCALE GENOMIC DNA]</scope>
    <source>
        <strain evidence="1 2">SC58</strain>
    </source>
</reference>
<dbReference type="AlphaFoldDB" id="A0A061J854"/>
<evidence type="ECO:0000313" key="2">
    <source>
        <dbReference type="Proteomes" id="UP000031737"/>
    </source>
</evidence>
<proteinExistence type="predicted"/>
<organism evidence="1 2">
    <name type="scientific">Trypanosoma rangeli SC58</name>
    <dbReference type="NCBI Taxonomy" id="429131"/>
    <lineage>
        <taxon>Eukaryota</taxon>
        <taxon>Discoba</taxon>
        <taxon>Euglenozoa</taxon>
        <taxon>Kinetoplastea</taxon>
        <taxon>Metakinetoplastina</taxon>
        <taxon>Trypanosomatida</taxon>
        <taxon>Trypanosomatidae</taxon>
        <taxon>Trypanosoma</taxon>
        <taxon>Herpetosoma</taxon>
    </lineage>
</organism>
<protein>
    <submittedName>
        <fullName evidence="1">Uncharacterized protein</fullName>
    </submittedName>
</protein>
<name>A0A061J854_TRYRA</name>